<gene>
    <name evidence="2" type="ORF">HHL15_25370</name>
</gene>
<dbReference type="InterPro" id="IPR050858">
    <property type="entry name" value="Mal-CoA-ACP_Trans/PKS_FabD"/>
</dbReference>
<accession>A0A848GCH4</accession>
<dbReference type="InterPro" id="IPR014043">
    <property type="entry name" value="Acyl_transferase_dom"/>
</dbReference>
<dbReference type="PANTHER" id="PTHR42681">
    <property type="entry name" value="MALONYL-COA-ACYL CARRIER PROTEIN TRANSACYLASE, MITOCHONDRIAL"/>
    <property type="match status" value="1"/>
</dbReference>
<organism evidence="2 3">
    <name type="scientific">Zoogloea dura</name>
    <dbReference type="NCBI Taxonomy" id="2728840"/>
    <lineage>
        <taxon>Bacteria</taxon>
        <taxon>Pseudomonadati</taxon>
        <taxon>Pseudomonadota</taxon>
        <taxon>Betaproteobacteria</taxon>
        <taxon>Rhodocyclales</taxon>
        <taxon>Zoogloeaceae</taxon>
        <taxon>Zoogloea</taxon>
    </lineage>
</organism>
<feature type="domain" description="Malonyl-CoA:ACP transacylase (MAT)" evidence="1">
    <location>
        <begin position="6"/>
        <end position="322"/>
    </location>
</feature>
<dbReference type="GO" id="GO:0004314">
    <property type="term" value="F:[acyl-carrier-protein] S-malonyltransferase activity"/>
    <property type="evidence" value="ECO:0007669"/>
    <property type="project" value="TreeGrafter"/>
</dbReference>
<evidence type="ECO:0000313" key="2">
    <source>
        <dbReference type="EMBL" id="NML29080.1"/>
    </source>
</evidence>
<dbReference type="InterPro" id="IPR001227">
    <property type="entry name" value="Ac_transferase_dom_sf"/>
</dbReference>
<dbReference type="SUPFAM" id="SSF52151">
    <property type="entry name" value="FabD/lysophospholipase-like"/>
    <property type="match status" value="1"/>
</dbReference>
<dbReference type="SMART" id="SM00827">
    <property type="entry name" value="PKS_AT"/>
    <property type="match status" value="1"/>
</dbReference>
<dbReference type="InterPro" id="IPR016036">
    <property type="entry name" value="Malonyl_transacylase_ACP-bd"/>
</dbReference>
<comment type="caution">
    <text evidence="2">The sequence shown here is derived from an EMBL/GenBank/DDBJ whole genome shotgun (WGS) entry which is preliminary data.</text>
</comment>
<dbReference type="GO" id="GO:0006633">
    <property type="term" value="P:fatty acid biosynthetic process"/>
    <property type="evidence" value="ECO:0007669"/>
    <property type="project" value="TreeGrafter"/>
</dbReference>
<dbReference type="Pfam" id="PF00698">
    <property type="entry name" value="Acyl_transf_1"/>
    <property type="match status" value="1"/>
</dbReference>
<evidence type="ECO:0000259" key="1">
    <source>
        <dbReference type="SMART" id="SM00827"/>
    </source>
</evidence>
<dbReference type="Gene3D" id="3.40.366.10">
    <property type="entry name" value="Malonyl-Coenzyme A Acyl Carrier Protein, domain 2"/>
    <property type="match status" value="1"/>
</dbReference>
<name>A0A848GCH4_9RHOO</name>
<dbReference type="RefSeq" id="WP_169148575.1">
    <property type="nucleotide sequence ID" value="NZ_JABBGA010000048.1"/>
</dbReference>
<proteinExistence type="predicted"/>
<dbReference type="Proteomes" id="UP000580043">
    <property type="component" value="Unassembled WGS sequence"/>
</dbReference>
<dbReference type="SUPFAM" id="SSF55048">
    <property type="entry name" value="Probable ACP-binding domain of malonyl-CoA ACP transacylase"/>
    <property type="match status" value="1"/>
</dbReference>
<keyword evidence="3" id="KW-1185">Reference proteome</keyword>
<dbReference type="AlphaFoldDB" id="A0A848GCH4"/>
<sequence length="337" mass="35664">MRLAILFSGQGNQQPAHLEALRQAPPIAKSLAEPLTDALADSPTESLTESLAQALAARIPDVWQMPDVPLALLQTNRIAQPLIFASQLALWQQLAQRLPRPVAVAGYSLGEMAACCVAGCFSAEEGIALCAERAAAMDACIDTPAGLLAIAGLPAACSEALAADCGLAVAIRNGPDHLVLGGPEPGLQRAARQAEQLGAARVVRLGVTTPSHTPWLAAAAERFARRLASLHPGLHAQPQPQAQRLTTPVFSAIDGRPAWQGPAALQALARQIDHPLDWTACQDAIAERQPDAILEIGPGNALARMWAERHPHIPIRASDEFRSVEGIVEWVEKQGRG</sequence>
<dbReference type="GO" id="GO:0005829">
    <property type="term" value="C:cytosol"/>
    <property type="evidence" value="ECO:0007669"/>
    <property type="project" value="TreeGrafter"/>
</dbReference>
<dbReference type="InterPro" id="IPR016035">
    <property type="entry name" value="Acyl_Trfase/lysoPLipase"/>
</dbReference>
<dbReference type="PANTHER" id="PTHR42681:SF6">
    <property type="entry name" value="BLL0263 PROTEIN"/>
    <property type="match status" value="1"/>
</dbReference>
<protein>
    <submittedName>
        <fullName evidence="2">Malonate decarboxylase subunit epsilon</fullName>
    </submittedName>
</protein>
<reference evidence="2 3" key="1">
    <citation type="submission" date="2020-04" db="EMBL/GenBank/DDBJ databases">
        <title>Zoogloea sp. G-4-1-14 isolated from soil.</title>
        <authorList>
            <person name="Dahal R.H."/>
        </authorList>
    </citation>
    <scope>NUCLEOTIDE SEQUENCE [LARGE SCALE GENOMIC DNA]</scope>
    <source>
        <strain evidence="2 3">G-4-1-14</strain>
    </source>
</reference>
<evidence type="ECO:0000313" key="3">
    <source>
        <dbReference type="Proteomes" id="UP000580043"/>
    </source>
</evidence>
<dbReference type="EMBL" id="JABBGA010000048">
    <property type="protein sequence ID" value="NML29080.1"/>
    <property type="molecule type" value="Genomic_DNA"/>
</dbReference>